<name>G8C1Z4_TETPH</name>
<dbReference type="HOGENOM" id="CLU_068510_1_2_1"/>
<sequence>MSFPKIDVLFCTKCKWNLRAAWYAQELLQTFDDKLGQVALVPAETGEFKILAYETKQDYIDDKAVTLWDRKVDGGFPDSKFLKQRAKQLVFRDSVKVGAHIERVTATQGLVSEDSTARNGQYSSDNSKQCTECQDN</sequence>
<proteinExistence type="predicted"/>
<protein>
    <recommendedName>
        <fullName evidence="5">Rdx family-domain-containing protein</fullName>
    </recommendedName>
</protein>
<dbReference type="KEGG" id="tpf:TPHA_0P00140"/>
<dbReference type="OMA" id="AWINNDN"/>
<dbReference type="Proteomes" id="UP000005666">
    <property type="component" value="Chromosome 16"/>
</dbReference>
<accession>G8C1Z4</accession>
<keyword evidence="4" id="KW-1185">Reference proteome</keyword>
<dbReference type="OrthoDB" id="60822at2759"/>
<feature type="region of interest" description="Disordered" evidence="2">
    <location>
        <begin position="115"/>
        <end position="136"/>
    </location>
</feature>
<dbReference type="PANTHER" id="PTHR36417">
    <property type="entry name" value="SELENOPROTEIN DOMAIN PROTEIN (AFU_ORTHOLOGUE AFUA_1G05220)"/>
    <property type="match status" value="1"/>
</dbReference>
<evidence type="ECO:0000256" key="1">
    <source>
        <dbReference type="ARBA" id="ARBA00023284"/>
    </source>
</evidence>
<evidence type="ECO:0000313" key="3">
    <source>
        <dbReference type="EMBL" id="CCE66172.1"/>
    </source>
</evidence>
<evidence type="ECO:0000256" key="2">
    <source>
        <dbReference type="SAM" id="MobiDB-lite"/>
    </source>
</evidence>
<dbReference type="PANTHER" id="PTHR36417:SF2">
    <property type="entry name" value="SELENOPROTEIN DOMAIN PROTEIN (AFU_ORTHOLOGUE AFUA_1G05220)"/>
    <property type="match status" value="1"/>
</dbReference>
<dbReference type="GeneID" id="11530781"/>
<dbReference type="Gene3D" id="3.40.30.10">
    <property type="entry name" value="Glutaredoxin"/>
    <property type="match status" value="1"/>
</dbReference>
<dbReference type="NCBIfam" id="TIGR02174">
    <property type="entry name" value="CXXU_selWTH"/>
    <property type="match status" value="1"/>
</dbReference>
<dbReference type="eggNOG" id="ENOG502S6UH">
    <property type="taxonomic scope" value="Eukaryota"/>
</dbReference>
<dbReference type="RefSeq" id="XP_003688606.1">
    <property type="nucleotide sequence ID" value="XM_003688558.1"/>
</dbReference>
<gene>
    <name evidence="3" type="primary">TPHA0P00140</name>
    <name evidence="3" type="ordered locus">TPHA_0P00140</name>
</gene>
<dbReference type="AlphaFoldDB" id="G8C1Z4"/>
<dbReference type="InterPro" id="IPR011893">
    <property type="entry name" value="Selenoprotein_Rdx-typ"/>
</dbReference>
<organism evidence="3 4">
    <name type="scientific">Tetrapisispora phaffii (strain ATCC 24235 / CBS 4417 / NBRC 1672 / NRRL Y-8282 / UCD 70-5)</name>
    <name type="common">Yeast</name>
    <name type="synonym">Fabospora phaffii</name>
    <dbReference type="NCBI Taxonomy" id="1071381"/>
    <lineage>
        <taxon>Eukaryota</taxon>
        <taxon>Fungi</taxon>
        <taxon>Dikarya</taxon>
        <taxon>Ascomycota</taxon>
        <taxon>Saccharomycotina</taxon>
        <taxon>Saccharomycetes</taxon>
        <taxon>Saccharomycetales</taxon>
        <taxon>Saccharomycetaceae</taxon>
        <taxon>Tetrapisispora</taxon>
    </lineage>
</organism>
<evidence type="ECO:0008006" key="5">
    <source>
        <dbReference type="Google" id="ProtNLM"/>
    </source>
</evidence>
<keyword evidence="1" id="KW-0676">Redox-active center</keyword>
<reference evidence="3 4" key="1">
    <citation type="journal article" date="2011" name="Proc. Natl. Acad. Sci. U.S.A.">
        <title>Evolutionary erosion of yeast sex chromosomes by mating-type switching accidents.</title>
        <authorList>
            <person name="Gordon J.L."/>
            <person name="Armisen D."/>
            <person name="Proux-Wera E."/>
            <person name="Oheigeartaigh S.S."/>
            <person name="Byrne K.P."/>
            <person name="Wolfe K.H."/>
        </authorList>
    </citation>
    <scope>NUCLEOTIDE SEQUENCE [LARGE SCALE GENOMIC DNA]</scope>
    <source>
        <strain evidence="4">ATCC 24235 / CBS 4417 / NBRC 1672 / NRRL Y-8282 / UCD 70-5</strain>
    </source>
</reference>
<dbReference type="EMBL" id="HE612871">
    <property type="protein sequence ID" value="CCE66172.1"/>
    <property type="molecule type" value="Genomic_DNA"/>
</dbReference>
<dbReference type="Pfam" id="PF10262">
    <property type="entry name" value="Rdx"/>
    <property type="match status" value="1"/>
</dbReference>
<dbReference type="SUPFAM" id="SSF52833">
    <property type="entry name" value="Thioredoxin-like"/>
    <property type="match status" value="1"/>
</dbReference>
<evidence type="ECO:0000313" key="4">
    <source>
        <dbReference type="Proteomes" id="UP000005666"/>
    </source>
</evidence>
<dbReference type="InterPro" id="IPR036249">
    <property type="entry name" value="Thioredoxin-like_sf"/>
</dbReference>